<dbReference type="Proteomes" id="UP001085076">
    <property type="component" value="Miscellaneous, Linkage group lg08"/>
</dbReference>
<evidence type="ECO:0000259" key="1">
    <source>
        <dbReference type="Pfam" id="PF24626"/>
    </source>
</evidence>
<dbReference type="OrthoDB" id="1939135at2759"/>
<protein>
    <recommendedName>
        <fullName evidence="1">Tf2-1-like SH3-like domain-containing protein</fullName>
    </recommendedName>
</protein>
<dbReference type="AlphaFoldDB" id="A0A9D5C2D4"/>
<feature type="domain" description="Tf2-1-like SH3-like" evidence="1">
    <location>
        <begin position="6"/>
        <end position="55"/>
    </location>
</feature>
<proteinExistence type="predicted"/>
<dbReference type="EMBL" id="JAGGNH010000008">
    <property type="protein sequence ID" value="KAJ0964842.1"/>
    <property type="molecule type" value="Genomic_DNA"/>
</dbReference>
<comment type="caution">
    <text evidence="2">The sequence shown here is derived from an EMBL/GenBank/DDBJ whole genome shotgun (WGS) entry which is preliminary data.</text>
</comment>
<evidence type="ECO:0000313" key="3">
    <source>
        <dbReference type="Proteomes" id="UP001085076"/>
    </source>
</evidence>
<dbReference type="InterPro" id="IPR056924">
    <property type="entry name" value="SH3_Tf2-1"/>
</dbReference>
<dbReference type="PANTHER" id="PTHR46148">
    <property type="entry name" value="CHROMO DOMAIN-CONTAINING PROTEIN"/>
    <property type="match status" value="1"/>
</dbReference>
<dbReference type="Pfam" id="PF24626">
    <property type="entry name" value="SH3_Tf2-1"/>
    <property type="match status" value="1"/>
</dbReference>
<accession>A0A9D5C2D4</accession>
<keyword evidence="3" id="KW-1185">Reference proteome</keyword>
<sequence length="115" mass="13461">MKGVWRFGKRGKLCPRYIGPFEILERVGTVAYRLALPPDLAQVHNVFHVSMLRKCLIDPTKIIEYEPMELQQDLSYEELPVEILDYKEQKLRNRTIPLVKVRWNNHTGGEATQEP</sequence>
<dbReference type="PANTHER" id="PTHR46148:SF60">
    <property type="entry name" value="CHROMO DOMAIN-CONTAINING PROTEIN"/>
    <property type="match status" value="1"/>
</dbReference>
<evidence type="ECO:0000313" key="2">
    <source>
        <dbReference type="EMBL" id="KAJ0964842.1"/>
    </source>
</evidence>
<organism evidence="2 3">
    <name type="scientific">Dioscorea zingiberensis</name>
    <dbReference type="NCBI Taxonomy" id="325984"/>
    <lineage>
        <taxon>Eukaryota</taxon>
        <taxon>Viridiplantae</taxon>
        <taxon>Streptophyta</taxon>
        <taxon>Embryophyta</taxon>
        <taxon>Tracheophyta</taxon>
        <taxon>Spermatophyta</taxon>
        <taxon>Magnoliopsida</taxon>
        <taxon>Liliopsida</taxon>
        <taxon>Dioscoreales</taxon>
        <taxon>Dioscoreaceae</taxon>
        <taxon>Dioscorea</taxon>
    </lineage>
</organism>
<gene>
    <name evidence="2" type="ORF">J5N97_025980</name>
</gene>
<name>A0A9D5C2D4_9LILI</name>
<reference evidence="2" key="2">
    <citation type="journal article" date="2022" name="Hortic Res">
        <title>The genome of Dioscorea zingiberensis sheds light on the biosynthesis, origin and evolution of the medicinally important diosgenin saponins.</title>
        <authorList>
            <person name="Li Y."/>
            <person name="Tan C."/>
            <person name="Li Z."/>
            <person name="Guo J."/>
            <person name="Li S."/>
            <person name="Chen X."/>
            <person name="Wang C."/>
            <person name="Dai X."/>
            <person name="Yang H."/>
            <person name="Song W."/>
            <person name="Hou L."/>
            <person name="Xu J."/>
            <person name="Tong Z."/>
            <person name="Xu A."/>
            <person name="Yuan X."/>
            <person name="Wang W."/>
            <person name="Yang Q."/>
            <person name="Chen L."/>
            <person name="Sun Z."/>
            <person name="Wang K."/>
            <person name="Pan B."/>
            <person name="Chen J."/>
            <person name="Bao Y."/>
            <person name="Liu F."/>
            <person name="Qi X."/>
            <person name="Gang D.R."/>
            <person name="Wen J."/>
            <person name="Li J."/>
        </authorList>
    </citation>
    <scope>NUCLEOTIDE SEQUENCE</scope>
    <source>
        <strain evidence="2">Dzin_1.0</strain>
    </source>
</reference>
<reference evidence="2" key="1">
    <citation type="submission" date="2021-03" db="EMBL/GenBank/DDBJ databases">
        <authorList>
            <person name="Li Z."/>
            <person name="Yang C."/>
        </authorList>
    </citation>
    <scope>NUCLEOTIDE SEQUENCE</scope>
    <source>
        <strain evidence="2">Dzin_1.0</strain>
        <tissue evidence="2">Leaf</tissue>
    </source>
</reference>